<organism evidence="1 2">
    <name type="scientific">Enhygromyxa salina</name>
    <dbReference type="NCBI Taxonomy" id="215803"/>
    <lineage>
        <taxon>Bacteria</taxon>
        <taxon>Pseudomonadati</taxon>
        <taxon>Myxococcota</taxon>
        <taxon>Polyangia</taxon>
        <taxon>Nannocystales</taxon>
        <taxon>Nannocystaceae</taxon>
        <taxon>Enhygromyxa</taxon>
    </lineage>
</organism>
<evidence type="ECO:0000313" key="2">
    <source>
        <dbReference type="Proteomes" id="UP000238823"/>
    </source>
</evidence>
<proteinExistence type="predicted"/>
<comment type="caution">
    <text evidence="1">The sequence shown here is derived from an EMBL/GenBank/DDBJ whole genome shotgun (WGS) entry which is preliminary data.</text>
</comment>
<sequence>MRRLVPFVLLDYDLFERAAAHELVHARLADQPTVPLFSEGVAEAVSPLSCTRSLSPDLVAADFRIAKSGYDLGDIVRGYYVSGELTAWLLEEFGASAFLQLYADVDYGSSASTIATAYRRHFDREIVDDLFAHVRTQVELDALPPEHFGCLAPPPPTSDGVISRSRSTGHLAIVLHSVAFAVEVFGARIDQLDRAREGVAAFT</sequence>
<evidence type="ECO:0000313" key="1">
    <source>
        <dbReference type="EMBL" id="PRP99296.1"/>
    </source>
</evidence>
<reference evidence="1 2" key="1">
    <citation type="submission" date="2018-03" db="EMBL/GenBank/DDBJ databases">
        <title>Draft Genome Sequences of the Obligatory Marine Myxobacteria Enhygromyxa salina SWB007.</title>
        <authorList>
            <person name="Poehlein A."/>
            <person name="Moghaddam J.A."/>
            <person name="Harms H."/>
            <person name="Alanjari M."/>
            <person name="Koenig G.M."/>
            <person name="Daniel R."/>
            <person name="Schaeberle T.F."/>
        </authorList>
    </citation>
    <scope>NUCLEOTIDE SEQUENCE [LARGE SCALE GENOMIC DNA]</scope>
    <source>
        <strain evidence="1 2">SWB007</strain>
    </source>
</reference>
<dbReference type="EMBL" id="PVNL01000121">
    <property type="protein sequence ID" value="PRP99296.1"/>
    <property type="molecule type" value="Genomic_DNA"/>
</dbReference>
<protein>
    <recommendedName>
        <fullName evidence="3">Peptidase MA-like domain-containing protein</fullName>
    </recommendedName>
</protein>
<evidence type="ECO:0008006" key="3">
    <source>
        <dbReference type="Google" id="ProtNLM"/>
    </source>
</evidence>
<name>A0A2S9Y2J0_9BACT</name>
<accession>A0A2S9Y2J0</accession>
<dbReference type="AlphaFoldDB" id="A0A2S9Y2J0"/>
<gene>
    <name evidence="1" type="ORF">ENSA7_63380</name>
</gene>
<dbReference type="Proteomes" id="UP000238823">
    <property type="component" value="Unassembled WGS sequence"/>
</dbReference>